<accession>G5IDY4</accession>
<feature type="transmembrane region" description="Helical" evidence="1">
    <location>
        <begin position="240"/>
        <end position="262"/>
    </location>
</feature>
<dbReference type="InterPro" id="IPR042150">
    <property type="entry name" value="MmRce1-like"/>
</dbReference>
<keyword evidence="1" id="KW-0472">Membrane</keyword>
<dbReference type="GO" id="GO:0080120">
    <property type="term" value="P:CAAX-box protein maturation"/>
    <property type="evidence" value="ECO:0007669"/>
    <property type="project" value="UniProtKB-ARBA"/>
</dbReference>
<dbReference type="PANTHER" id="PTHR35797:SF1">
    <property type="entry name" value="PROTEASE"/>
    <property type="match status" value="1"/>
</dbReference>
<dbReference type="OrthoDB" id="9777755at2"/>
<comment type="caution">
    <text evidence="3">The sequence shown here is derived from an EMBL/GenBank/DDBJ whole genome shotgun (WGS) entry which is preliminary data.</text>
</comment>
<dbReference type="Proteomes" id="UP000005384">
    <property type="component" value="Unassembled WGS sequence"/>
</dbReference>
<evidence type="ECO:0000313" key="4">
    <source>
        <dbReference type="Proteomes" id="UP000005384"/>
    </source>
</evidence>
<reference evidence="3 4" key="1">
    <citation type="submission" date="2011-08" db="EMBL/GenBank/DDBJ databases">
        <title>The Genome Sequence of Clostridium hathewayi WAL-18680.</title>
        <authorList>
            <consortium name="The Broad Institute Genome Sequencing Platform"/>
            <person name="Earl A."/>
            <person name="Ward D."/>
            <person name="Feldgarden M."/>
            <person name="Gevers D."/>
            <person name="Finegold S.M."/>
            <person name="Summanen P.H."/>
            <person name="Molitoris D.R."/>
            <person name="Song M."/>
            <person name="Daigneault M."/>
            <person name="Allen-Vercoe E."/>
            <person name="Young S.K."/>
            <person name="Zeng Q."/>
            <person name="Gargeya S."/>
            <person name="Fitzgerald M."/>
            <person name="Haas B."/>
            <person name="Abouelleil A."/>
            <person name="Alvarado L."/>
            <person name="Arachchi H.M."/>
            <person name="Berlin A."/>
            <person name="Brown A."/>
            <person name="Chapman S.B."/>
            <person name="Chen Z."/>
            <person name="Dunbar C."/>
            <person name="Freedman E."/>
            <person name="Gearin G."/>
            <person name="Gellesch M."/>
            <person name="Goldberg J."/>
            <person name="Griggs A."/>
            <person name="Gujja S."/>
            <person name="Heiman D."/>
            <person name="Howarth C."/>
            <person name="Larson L."/>
            <person name="Lui A."/>
            <person name="MacDonald P.J.P."/>
            <person name="Montmayeur A."/>
            <person name="Murphy C."/>
            <person name="Neiman D."/>
            <person name="Pearson M."/>
            <person name="Priest M."/>
            <person name="Roberts A."/>
            <person name="Saif S."/>
            <person name="Shea T."/>
            <person name="Shenoy N."/>
            <person name="Sisk P."/>
            <person name="Stolte C."/>
            <person name="Sykes S."/>
            <person name="Wortman J."/>
            <person name="Nusbaum C."/>
            <person name="Birren B."/>
        </authorList>
    </citation>
    <scope>NUCLEOTIDE SEQUENCE [LARGE SCALE GENOMIC DNA]</scope>
    <source>
        <strain evidence="3 4">WAL-18680</strain>
    </source>
</reference>
<feature type="transmembrane region" description="Helical" evidence="1">
    <location>
        <begin position="84"/>
        <end position="106"/>
    </location>
</feature>
<dbReference type="AlphaFoldDB" id="G5IDY4"/>
<feature type="transmembrane region" description="Helical" evidence="1">
    <location>
        <begin position="274"/>
        <end position="291"/>
    </location>
</feature>
<dbReference type="RefSeq" id="WP_006779694.1">
    <property type="nucleotide sequence ID" value="NZ_CP040506.1"/>
</dbReference>
<dbReference type="InterPro" id="IPR003675">
    <property type="entry name" value="Rce1/LyrA-like_dom"/>
</dbReference>
<feature type="transmembrane region" description="Helical" evidence="1">
    <location>
        <begin position="46"/>
        <end position="63"/>
    </location>
</feature>
<feature type="transmembrane region" description="Helical" evidence="1">
    <location>
        <begin position="138"/>
        <end position="157"/>
    </location>
</feature>
<dbReference type="Pfam" id="PF02517">
    <property type="entry name" value="Rce1-like"/>
    <property type="match status" value="1"/>
</dbReference>
<evidence type="ECO:0000256" key="1">
    <source>
        <dbReference type="SAM" id="Phobius"/>
    </source>
</evidence>
<evidence type="ECO:0000259" key="2">
    <source>
        <dbReference type="Pfam" id="PF02517"/>
    </source>
</evidence>
<dbReference type="HOGENOM" id="CLU_064706_0_1_9"/>
<keyword evidence="1" id="KW-0812">Transmembrane</keyword>
<dbReference type="GO" id="GO:0004175">
    <property type="term" value="F:endopeptidase activity"/>
    <property type="evidence" value="ECO:0007669"/>
    <property type="project" value="UniProtKB-ARBA"/>
</dbReference>
<feature type="domain" description="CAAX prenyl protease 2/Lysostaphin resistance protein A-like" evidence="2">
    <location>
        <begin position="142"/>
        <end position="253"/>
    </location>
</feature>
<feature type="transmembrane region" description="Helical" evidence="1">
    <location>
        <begin position="16"/>
        <end position="34"/>
    </location>
</feature>
<feature type="transmembrane region" description="Helical" evidence="1">
    <location>
        <begin position="178"/>
        <end position="201"/>
    </location>
</feature>
<evidence type="ECO:0000313" key="3">
    <source>
        <dbReference type="EMBL" id="EHI60322.1"/>
    </source>
</evidence>
<dbReference type="PATRIC" id="fig|742737.3.peg.1736"/>
<dbReference type="EMBL" id="ADLN01000027">
    <property type="protein sequence ID" value="EHI60322.1"/>
    <property type="molecule type" value="Genomic_DNA"/>
</dbReference>
<keyword evidence="4" id="KW-1185">Reference proteome</keyword>
<proteinExistence type="predicted"/>
<sequence>MVEKKEDSRETKQIKIYLALVLGCCFGLFVISLFGDRGSDNPVFRLLQKGFTALPVLAAVITRRLTRDKTPWRISLKVWRRPKLWAFCAFAPGILIVLGAVLYFLVFPGEYSGSFYYGGLIELAGVESTAGQPIGNPLLFSVVTVLIAAAFIPIQLLELGEEIGWREYLLPKQIHRYGVHRAVLLNGTLWGIAHLPLIYYGFNYSPENPGAPFSNMVMMMVVCVVLGVILSYVMVISGNVMYPAIIHGVVNIIGEVPVYLSVSQKSGLLGPNPTGLLGMAGLLVLAVVLSARLGRIGRQGEVTLPPAS</sequence>
<feature type="transmembrane region" description="Helical" evidence="1">
    <location>
        <begin position="213"/>
        <end position="233"/>
    </location>
</feature>
<protein>
    <recommendedName>
        <fullName evidence="2">CAAX prenyl protease 2/Lysostaphin resistance protein A-like domain-containing protein</fullName>
    </recommendedName>
</protein>
<name>G5IDY4_9FIRM</name>
<organism evidence="3 4">
    <name type="scientific">Hungatella hathewayi WAL-18680</name>
    <dbReference type="NCBI Taxonomy" id="742737"/>
    <lineage>
        <taxon>Bacteria</taxon>
        <taxon>Bacillati</taxon>
        <taxon>Bacillota</taxon>
        <taxon>Clostridia</taxon>
        <taxon>Lachnospirales</taxon>
        <taxon>Lachnospiraceae</taxon>
        <taxon>Hungatella</taxon>
    </lineage>
</organism>
<dbReference type="PANTHER" id="PTHR35797">
    <property type="entry name" value="PROTEASE-RELATED"/>
    <property type="match status" value="1"/>
</dbReference>
<gene>
    <name evidence="3" type="ORF">HMPREF9473_01711</name>
</gene>
<keyword evidence="1" id="KW-1133">Transmembrane helix</keyword>